<evidence type="ECO:0000256" key="5">
    <source>
        <dbReference type="ARBA" id="ARBA00022475"/>
    </source>
</evidence>
<dbReference type="AlphaFoldDB" id="A0AAD7XX21"/>
<evidence type="ECO:0000256" key="6">
    <source>
        <dbReference type="ARBA" id="ARBA00022692"/>
    </source>
</evidence>
<keyword evidence="7 12" id="KW-1133">Transmembrane helix</keyword>
<dbReference type="GO" id="GO:0005886">
    <property type="term" value="C:plasma membrane"/>
    <property type="evidence" value="ECO:0007669"/>
    <property type="project" value="UniProtKB-SubCell"/>
</dbReference>
<feature type="transmembrane region" description="Helical" evidence="12">
    <location>
        <begin position="150"/>
        <end position="176"/>
    </location>
</feature>
<evidence type="ECO:0000256" key="8">
    <source>
        <dbReference type="ARBA" id="ARBA00023065"/>
    </source>
</evidence>
<proteinExistence type="predicted"/>
<feature type="transmembrane region" description="Helical" evidence="12">
    <location>
        <begin position="29"/>
        <end position="47"/>
    </location>
</feature>
<keyword evidence="6 12" id="KW-0812">Transmembrane</keyword>
<dbReference type="GO" id="GO:0015098">
    <property type="term" value="F:molybdate ion transmembrane transporter activity"/>
    <property type="evidence" value="ECO:0007669"/>
    <property type="project" value="InterPro"/>
</dbReference>
<keyword evidence="14" id="KW-1185">Reference proteome</keyword>
<dbReference type="PANTHER" id="PTHR23516">
    <property type="entry name" value="SAM (S-ADENOSYL METHIONINE) TRANSPORTER"/>
    <property type="match status" value="1"/>
</dbReference>
<accession>A0AAD7XX21</accession>
<dbReference type="Pfam" id="PF05631">
    <property type="entry name" value="MFS_5"/>
    <property type="match status" value="1"/>
</dbReference>
<evidence type="ECO:0000256" key="12">
    <source>
        <dbReference type="SAM" id="Phobius"/>
    </source>
</evidence>
<feature type="transmembrane region" description="Helical" evidence="12">
    <location>
        <begin position="236"/>
        <end position="260"/>
    </location>
</feature>
<organism evidence="13 14">
    <name type="scientific">Lichtheimia ornata</name>
    <dbReference type="NCBI Taxonomy" id="688661"/>
    <lineage>
        <taxon>Eukaryota</taxon>
        <taxon>Fungi</taxon>
        <taxon>Fungi incertae sedis</taxon>
        <taxon>Mucoromycota</taxon>
        <taxon>Mucoromycotina</taxon>
        <taxon>Mucoromycetes</taxon>
        <taxon>Mucorales</taxon>
        <taxon>Lichtheimiaceae</taxon>
        <taxon>Lichtheimia</taxon>
    </lineage>
</organism>
<dbReference type="PANTHER" id="PTHR23516:SF1">
    <property type="entry name" value="MOLYBDATE-ANION TRANSPORTER"/>
    <property type="match status" value="1"/>
</dbReference>
<keyword evidence="9 12" id="KW-0472">Membrane</keyword>
<evidence type="ECO:0000256" key="1">
    <source>
        <dbReference type="ARBA" id="ARBA00003019"/>
    </source>
</evidence>
<evidence type="ECO:0000256" key="7">
    <source>
        <dbReference type="ARBA" id="ARBA00022989"/>
    </source>
</evidence>
<dbReference type="InterPro" id="IPR036259">
    <property type="entry name" value="MFS_trans_sf"/>
</dbReference>
<evidence type="ECO:0000256" key="9">
    <source>
        <dbReference type="ARBA" id="ARBA00023136"/>
    </source>
</evidence>
<feature type="transmembrane region" description="Helical" evidence="12">
    <location>
        <begin position="59"/>
        <end position="79"/>
    </location>
</feature>
<dbReference type="GO" id="GO:0006811">
    <property type="term" value="P:monoatomic ion transport"/>
    <property type="evidence" value="ECO:0007669"/>
    <property type="project" value="UniProtKB-KW"/>
</dbReference>
<sequence length="429" mass="47207">MNPGLLESVVSLKHDDEEQRFRILRSKYLSVYLVVMGADWLQGPYLYKLYQSSYGLDLVQIASLFLTGFMSGAIAGTLVSSTADTCGRRRVCVVFCATAILALSLRLVQPTFPYLVLSHILSGMASSMQHSVLEAWYVAEHHTQLLPSEWVARTFATGAFLNGIVAILAGMVANAVVDTWGLWAPFALAIMLLAIAGSMVMATWQENFGRSKGGSSIQVMDTLVEGLHVLWNDSNILILGAAQTVFECAMYIFVLLYTPAIENVHAFLLEQGHQHHDLPLGYLFSTMMFAIMVGSLTFQKLERRPMFANHKERLLIPALGCASISFAVMAYDHATSLPILLVAYHIFEFTTGLFHPSLSSLKADVIPEETRAVVMTMLRIPMNIGVGLAMWHADTVPIDYHFAICALITLFGCILVGACYQPPKTTTIA</sequence>
<comment type="caution">
    <text evidence="13">The sequence shown here is derived from an EMBL/GenBank/DDBJ whole genome shotgun (WGS) entry which is preliminary data.</text>
</comment>
<keyword evidence="8" id="KW-0406">Ion transport</keyword>
<dbReference type="InterPro" id="IPR008509">
    <property type="entry name" value="MOT2/MFSD5"/>
</dbReference>
<comment type="subcellular location">
    <subcellularLocation>
        <location evidence="2">Cell membrane</location>
        <topology evidence="2">Multi-pass membrane protein</topology>
    </subcellularLocation>
</comment>
<evidence type="ECO:0000313" key="14">
    <source>
        <dbReference type="Proteomes" id="UP001234581"/>
    </source>
</evidence>
<feature type="transmembrane region" description="Helical" evidence="12">
    <location>
        <begin position="337"/>
        <end position="358"/>
    </location>
</feature>
<keyword evidence="5" id="KW-1003">Cell membrane</keyword>
<name>A0AAD7XX21_9FUNG</name>
<feature type="transmembrane region" description="Helical" evidence="12">
    <location>
        <begin position="91"/>
        <end position="108"/>
    </location>
</feature>
<dbReference type="GeneID" id="83218477"/>
<keyword evidence="4" id="KW-0813">Transport</keyword>
<reference evidence="13 14" key="1">
    <citation type="submission" date="2023-03" db="EMBL/GenBank/DDBJ databases">
        <title>Genome sequence of Lichtheimia ornata CBS 291.66.</title>
        <authorList>
            <person name="Mohabir J.T."/>
            <person name="Shea T.P."/>
            <person name="Kurbessoian T."/>
            <person name="Berby B."/>
            <person name="Fontaine J."/>
            <person name="Livny J."/>
            <person name="Gnirke A."/>
            <person name="Stajich J.E."/>
            <person name="Cuomo C.A."/>
        </authorList>
    </citation>
    <scope>NUCLEOTIDE SEQUENCE [LARGE SCALE GENOMIC DNA]</scope>
    <source>
        <strain evidence="13">CBS 291.66</strain>
    </source>
</reference>
<evidence type="ECO:0000256" key="2">
    <source>
        <dbReference type="ARBA" id="ARBA00004651"/>
    </source>
</evidence>
<feature type="transmembrane region" description="Helical" evidence="12">
    <location>
        <begin position="314"/>
        <end position="331"/>
    </location>
</feature>
<comment type="function">
    <text evidence="1">Mediates high-affinity intracellular uptake of the rare oligo-element molybdenum.</text>
</comment>
<evidence type="ECO:0000256" key="4">
    <source>
        <dbReference type="ARBA" id="ARBA00022448"/>
    </source>
</evidence>
<gene>
    <name evidence="13" type="ORF">O0I10_011075</name>
</gene>
<dbReference type="EMBL" id="JARTCD010000082">
    <property type="protein sequence ID" value="KAJ8653227.1"/>
    <property type="molecule type" value="Genomic_DNA"/>
</dbReference>
<feature type="transmembrane region" description="Helical" evidence="12">
    <location>
        <begin position="182"/>
        <end position="204"/>
    </location>
</feature>
<evidence type="ECO:0000256" key="11">
    <source>
        <dbReference type="ARBA" id="ARBA00032555"/>
    </source>
</evidence>
<evidence type="ECO:0000313" key="13">
    <source>
        <dbReference type="EMBL" id="KAJ8653227.1"/>
    </source>
</evidence>
<protein>
    <recommendedName>
        <fullName evidence="3">Molybdate-anion transporter</fullName>
    </recommendedName>
    <alternativeName>
        <fullName evidence="10">Major facilitator superfamily domain-containing protein 5</fullName>
    </alternativeName>
    <alternativeName>
        <fullName evidence="11">Molybdate transporter 2 homolog</fullName>
    </alternativeName>
</protein>
<dbReference type="Gene3D" id="1.20.1250.20">
    <property type="entry name" value="MFS general substrate transporter like domains"/>
    <property type="match status" value="2"/>
</dbReference>
<dbReference type="RefSeq" id="XP_058338141.1">
    <property type="nucleotide sequence ID" value="XM_058491046.1"/>
</dbReference>
<dbReference type="SUPFAM" id="SSF103473">
    <property type="entry name" value="MFS general substrate transporter"/>
    <property type="match status" value="1"/>
</dbReference>
<feature type="transmembrane region" description="Helical" evidence="12">
    <location>
        <begin position="398"/>
        <end position="420"/>
    </location>
</feature>
<dbReference type="Proteomes" id="UP001234581">
    <property type="component" value="Unassembled WGS sequence"/>
</dbReference>
<evidence type="ECO:0000256" key="10">
    <source>
        <dbReference type="ARBA" id="ARBA00030646"/>
    </source>
</evidence>
<feature type="transmembrane region" description="Helical" evidence="12">
    <location>
        <begin position="280"/>
        <end position="298"/>
    </location>
</feature>
<evidence type="ECO:0000256" key="3">
    <source>
        <dbReference type="ARBA" id="ARBA00021242"/>
    </source>
</evidence>